<dbReference type="EMBL" id="SRPY01001250">
    <property type="protein sequence ID" value="KAG5913742.1"/>
    <property type="molecule type" value="Genomic_DNA"/>
</dbReference>
<accession>A0A8K0J187</accession>
<comment type="caution">
    <text evidence="1">The sequence shown here is derived from an EMBL/GenBank/DDBJ whole genome shotgun (WGS) entry which is preliminary data.</text>
</comment>
<evidence type="ECO:0008006" key="3">
    <source>
        <dbReference type="Google" id="ProtNLM"/>
    </source>
</evidence>
<gene>
    <name evidence="1" type="ORF">E4U42_000894</name>
</gene>
<dbReference type="OrthoDB" id="256333at2759"/>
<organism evidence="1 2">
    <name type="scientific">Claviceps africana</name>
    <dbReference type="NCBI Taxonomy" id="83212"/>
    <lineage>
        <taxon>Eukaryota</taxon>
        <taxon>Fungi</taxon>
        <taxon>Dikarya</taxon>
        <taxon>Ascomycota</taxon>
        <taxon>Pezizomycotina</taxon>
        <taxon>Sordariomycetes</taxon>
        <taxon>Hypocreomycetidae</taxon>
        <taxon>Hypocreales</taxon>
        <taxon>Clavicipitaceae</taxon>
        <taxon>Claviceps</taxon>
    </lineage>
</organism>
<keyword evidence="2" id="KW-1185">Reference proteome</keyword>
<reference evidence="1" key="1">
    <citation type="journal article" date="2020" name="bioRxiv">
        <title>Whole genome comparisons of ergot fungi reveals the divergence and evolution of species within the genus Claviceps are the result of varying mechanisms driving genome evolution and host range expansion.</title>
        <authorList>
            <person name="Wyka S.A."/>
            <person name="Mondo S.J."/>
            <person name="Liu M."/>
            <person name="Dettman J."/>
            <person name="Nalam V."/>
            <person name="Broders K.D."/>
        </authorList>
    </citation>
    <scope>NUCLEOTIDE SEQUENCE</scope>
    <source>
        <strain evidence="1">CCC 489</strain>
    </source>
</reference>
<dbReference type="Gene3D" id="3.90.180.10">
    <property type="entry name" value="Medium-chain alcohol dehydrogenases, catalytic domain"/>
    <property type="match status" value="1"/>
</dbReference>
<proteinExistence type="predicted"/>
<dbReference type="Proteomes" id="UP000811619">
    <property type="component" value="Unassembled WGS sequence"/>
</dbReference>
<evidence type="ECO:0000313" key="1">
    <source>
        <dbReference type="EMBL" id="KAG5913742.1"/>
    </source>
</evidence>
<evidence type="ECO:0000313" key="2">
    <source>
        <dbReference type="Proteomes" id="UP000811619"/>
    </source>
</evidence>
<sequence length="63" mass="6850">MVSRGLSVHGWPSGHALDAEEAVRFAATHGIKCMVEKYPLADVQQAVDSLVAGKPRFRNVLTM</sequence>
<dbReference type="AlphaFoldDB" id="A0A8K0J187"/>
<protein>
    <recommendedName>
        <fullName evidence="3">Alcohol dehydrogenase</fullName>
    </recommendedName>
</protein>
<name>A0A8K0J187_9HYPO</name>
<dbReference type="Gene3D" id="3.40.50.720">
    <property type="entry name" value="NAD(P)-binding Rossmann-like Domain"/>
    <property type="match status" value="1"/>
</dbReference>